<feature type="transmembrane region" description="Helical" evidence="10">
    <location>
        <begin position="256"/>
        <end position="279"/>
    </location>
</feature>
<evidence type="ECO:0000256" key="1">
    <source>
        <dbReference type="ARBA" id="ARBA00004651"/>
    </source>
</evidence>
<dbReference type="CDD" id="cd06582">
    <property type="entry name" value="TM_PBP1_LivH_like"/>
    <property type="match status" value="1"/>
</dbReference>
<accession>A0ABP2HVK8</accession>
<evidence type="ECO:0000256" key="10">
    <source>
        <dbReference type="SAM" id="Phobius"/>
    </source>
</evidence>
<feature type="transmembrane region" description="Helical" evidence="10">
    <location>
        <begin position="300"/>
        <end position="320"/>
    </location>
</feature>
<evidence type="ECO:0000256" key="5">
    <source>
        <dbReference type="ARBA" id="ARBA00022692"/>
    </source>
</evidence>
<keyword evidence="12" id="KW-1185">Reference proteome</keyword>
<evidence type="ECO:0000256" key="7">
    <source>
        <dbReference type="ARBA" id="ARBA00022989"/>
    </source>
</evidence>
<keyword evidence="8 10" id="KW-0472">Membrane</keyword>
<evidence type="ECO:0000256" key="2">
    <source>
        <dbReference type="ARBA" id="ARBA00022448"/>
    </source>
</evidence>
<proteinExistence type="inferred from homology"/>
<keyword evidence="3" id="KW-1003">Cell membrane</keyword>
<dbReference type="InterPro" id="IPR001851">
    <property type="entry name" value="ABC_transp_permease"/>
</dbReference>
<evidence type="ECO:0000313" key="12">
    <source>
        <dbReference type="Proteomes" id="UP000006462"/>
    </source>
</evidence>
<keyword evidence="5 10" id="KW-0812">Transmembrane</keyword>
<gene>
    <name evidence="11" type="ORF">HMPREF7215_1284</name>
</gene>
<feature type="transmembrane region" description="Helical" evidence="10">
    <location>
        <begin position="33"/>
        <end position="56"/>
    </location>
</feature>
<dbReference type="Proteomes" id="UP000006462">
    <property type="component" value="Unassembled WGS sequence"/>
</dbReference>
<keyword evidence="4" id="KW-0997">Cell inner membrane</keyword>
<keyword evidence="2" id="KW-0813">Transport</keyword>
<feature type="transmembrane region" description="Helical" evidence="10">
    <location>
        <begin position="122"/>
        <end position="142"/>
    </location>
</feature>
<comment type="similarity">
    <text evidence="9">Belongs to the binding-protein-dependent transport system permease family. LivHM subfamily.</text>
</comment>
<dbReference type="Pfam" id="PF02653">
    <property type="entry name" value="BPD_transp_2"/>
    <property type="match status" value="1"/>
</dbReference>
<reference evidence="11 12" key="1">
    <citation type="submission" date="2009-12" db="EMBL/GenBank/DDBJ databases">
        <authorList>
            <person name="Shrivastava S."/>
            <person name="Madupu R."/>
            <person name="Durkin A.S."/>
            <person name="Torralba M."/>
            <person name="Methe B."/>
            <person name="Sutton G.G."/>
            <person name="Strausberg R.L."/>
            <person name="Nelson K.E."/>
        </authorList>
    </citation>
    <scope>NUCLEOTIDE SEQUENCE [LARGE SCALE GENOMIC DNA]</scope>
    <source>
        <strain evidence="11 12">W5455</strain>
    </source>
</reference>
<evidence type="ECO:0000256" key="8">
    <source>
        <dbReference type="ARBA" id="ARBA00023136"/>
    </source>
</evidence>
<organism evidence="11 12">
    <name type="scientific">Pyramidobacter piscolens W5455</name>
    <dbReference type="NCBI Taxonomy" id="352165"/>
    <lineage>
        <taxon>Bacteria</taxon>
        <taxon>Thermotogati</taxon>
        <taxon>Synergistota</taxon>
        <taxon>Synergistia</taxon>
        <taxon>Synergistales</taxon>
        <taxon>Dethiosulfovibrionaceae</taxon>
        <taxon>Pyramidobacter</taxon>
    </lineage>
</organism>
<feature type="transmembrane region" description="Helical" evidence="10">
    <location>
        <begin position="162"/>
        <end position="187"/>
    </location>
</feature>
<keyword evidence="6" id="KW-0029">Amino-acid transport</keyword>
<dbReference type="PANTHER" id="PTHR11795">
    <property type="entry name" value="BRANCHED-CHAIN AMINO ACID TRANSPORT SYSTEM PERMEASE PROTEIN LIVH"/>
    <property type="match status" value="1"/>
</dbReference>
<dbReference type="EMBL" id="ADFP01000092">
    <property type="protein sequence ID" value="EFB90199.1"/>
    <property type="molecule type" value="Genomic_DNA"/>
</dbReference>
<protein>
    <submittedName>
        <fullName evidence="11">Branched-chain amino acid ABC transporter, permease protein</fullName>
    </submittedName>
</protein>
<evidence type="ECO:0000313" key="11">
    <source>
        <dbReference type="EMBL" id="EFB90199.1"/>
    </source>
</evidence>
<evidence type="ECO:0000256" key="4">
    <source>
        <dbReference type="ARBA" id="ARBA00022519"/>
    </source>
</evidence>
<evidence type="ECO:0000256" key="3">
    <source>
        <dbReference type="ARBA" id="ARBA00022475"/>
    </source>
</evidence>
<feature type="transmembrane region" description="Helical" evidence="10">
    <location>
        <begin position="216"/>
        <end position="236"/>
    </location>
</feature>
<dbReference type="InterPro" id="IPR052157">
    <property type="entry name" value="BCAA_transport_permease"/>
</dbReference>
<evidence type="ECO:0000256" key="6">
    <source>
        <dbReference type="ARBA" id="ARBA00022970"/>
    </source>
</evidence>
<name>A0ABP2HVK8_9BACT</name>
<comment type="subcellular location">
    <subcellularLocation>
        <location evidence="1">Cell membrane</location>
        <topology evidence="1">Multi-pass membrane protein</topology>
    </subcellularLocation>
</comment>
<sequence>MIEGAARIFYVPAAPFSLNFNLKGSRSLMWKTVFPYLLSGISVGGQYALIAIGYTMVYGILRLINFAHGDVFMVAGILMVYISAAVPLYISVPVVLILTAVIGFFIERIAYRPLRSAPRMSAMISAIGVSYTLQNLVLYITGGLNQFYPKVPFISDSIRLSGATTTMVTVITPFLTIFLTALLVMLINRTKLGMAMRAVSKDFETSLLMGIKIDRVISATFVIGSFLAAVGSVLYFTNYSTVIQTSGAMPGLKAFVAAVFGGIGSIPGAVIGAFIIGICENLIKGLDVILFRLGFIAKPLGLATFSDAFTFALLIVILLVKPTGLFGEENTDKV</sequence>
<feature type="transmembrane region" description="Helical" evidence="10">
    <location>
        <begin position="88"/>
        <end position="110"/>
    </location>
</feature>
<dbReference type="PANTHER" id="PTHR11795:SF371">
    <property type="entry name" value="HIGH-AFFINITY BRANCHED-CHAIN AMINO ACID TRANSPORT SYSTEM PERMEASE PROTEIN LIVH"/>
    <property type="match status" value="1"/>
</dbReference>
<evidence type="ECO:0000256" key="9">
    <source>
        <dbReference type="ARBA" id="ARBA00037998"/>
    </source>
</evidence>
<keyword evidence="7 10" id="KW-1133">Transmembrane helix</keyword>
<comment type="caution">
    <text evidence="11">The sequence shown here is derived from an EMBL/GenBank/DDBJ whole genome shotgun (WGS) entry which is preliminary data.</text>
</comment>